<dbReference type="EC" id="2.7.13.3" evidence="3"/>
<evidence type="ECO:0000256" key="11">
    <source>
        <dbReference type="SAM" id="Phobius"/>
    </source>
</evidence>
<dbReference type="SMART" id="SM00388">
    <property type="entry name" value="HisKA"/>
    <property type="match status" value="1"/>
</dbReference>
<evidence type="ECO:0000259" key="12">
    <source>
        <dbReference type="PROSITE" id="PS50109"/>
    </source>
</evidence>
<reference evidence="14" key="1">
    <citation type="submission" date="2022-10" db="EMBL/GenBank/DDBJ databases">
        <title>The WGS of Solirubrobacter ginsenosidimutans DSM 21036.</title>
        <authorList>
            <person name="Jiang Z."/>
        </authorList>
    </citation>
    <scope>NUCLEOTIDE SEQUENCE</scope>
    <source>
        <strain evidence="14">DSM 21036</strain>
    </source>
</reference>
<dbReference type="PROSITE" id="PS50109">
    <property type="entry name" value="HIS_KIN"/>
    <property type="match status" value="1"/>
</dbReference>
<evidence type="ECO:0000256" key="10">
    <source>
        <dbReference type="ARBA" id="ARBA00023136"/>
    </source>
</evidence>
<protein>
    <recommendedName>
        <fullName evidence="3">histidine kinase</fullName>
        <ecNumber evidence="3">2.7.13.3</ecNumber>
    </recommendedName>
</protein>
<evidence type="ECO:0000256" key="3">
    <source>
        <dbReference type="ARBA" id="ARBA00012438"/>
    </source>
</evidence>
<evidence type="ECO:0000313" key="15">
    <source>
        <dbReference type="Proteomes" id="UP001149140"/>
    </source>
</evidence>
<gene>
    <name evidence="14" type="ORF">OM076_15495</name>
</gene>
<dbReference type="InterPro" id="IPR005467">
    <property type="entry name" value="His_kinase_dom"/>
</dbReference>
<dbReference type="InterPro" id="IPR003594">
    <property type="entry name" value="HATPase_dom"/>
</dbReference>
<keyword evidence="5" id="KW-0808">Transferase</keyword>
<evidence type="ECO:0000256" key="5">
    <source>
        <dbReference type="ARBA" id="ARBA00022679"/>
    </source>
</evidence>
<keyword evidence="10 11" id="KW-0472">Membrane</keyword>
<keyword evidence="9" id="KW-0902">Two-component regulatory system</keyword>
<sequence>MSTLRERARAPFTGLRGRMVLALVVTSLATLAAAALVVLPPLERRVVADRLTELRGLAFTIRPALAALPERDRRRGSPALEQLIEQLQRRTGGRIVVYSSASAELADTETTEAAEPALGPPASLREGALRRRSGVVAGRRGEFAFAATVVGKEPNRLTLVISKRLADSRAAASVMRAALPLALAAGLLVAILLALLLSRSLMRRLGRLRADAEALGADGLEHPIAVTGGDEVTVVARALEGMRERLLDEQASRQEFLSTASHELRTPLASLQATLELLKEEIGRGADDPETTAARMDLALRQTGRLTALATDLLDISRVDGGAPLRDEPVELAELAALIGREFGARLRTDGRTLKIDGGPALAAADPVATARILRVVLDNAAHYGAGTVTIAITPEPGKVRLEVRDEGPGIGEEEREHVFHRFARGQAGTGGPGGAGLGLAIARGLARAMGGELTAEPSSSGGRLVLVLPAA</sequence>
<dbReference type="PANTHER" id="PTHR45436">
    <property type="entry name" value="SENSOR HISTIDINE KINASE YKOH"/>
    <property type="match status" value="1"/>
</dbReference>
<dbReference type="InterPro" id="IPR004358">
    <property type="entry name" value="Sig_transdc_His_kin-like_C"/>
</dbReference>
<dbReference type="Gene3D" id="3.30.565.10">
    <property type="entry name" value="Histidine kinase-like ATPase, C-terminal domain"/>
    <property type="match status" value="1"/>
</dbReference>
<proteinExistence type="predicted"/>
<dbReference type="PANTHER" id="PTHR45436:SF5">
    <property type="entry name" value="SENSOR HISTIDINE KINASE TRCS"/>
    <property type="match status" value="1"/>
</dbReference>
<accession>A0A9X3MSP2</accession>
<dbReference type="InterPro" id="IPR036097">
    <property type="entry name" value="HisK_dim/P_sf"/>
</dbReference>
<dbReference type="Gene3D" id="1.10.287.130">
    <property type="match status" value="1"/>
</dbReference>
<evidence type="ECO:0000256" key="9">
    <source>
        <dbReference type="ARBA" id="ARBA00023012"/>
    </source>
</evidence>
<dbReference type="InterPro" id="IPR003660">
    <property type="entry name" value="HAMP_dom"/>
</dbReference>
<dbReference type="Pfam" id="PF02518">
    <property type="entry name" value="HATPase_c"/>
    <property type="match status" value="1"/>
</dbReference>
<feature type="domain" description="HAMP" evidence="13">
    <location>
        <begin position="199"/>
        <end position="251"/>
    </location>
</feature>
<organism evidence="14 15">
    <name type="scientific">Solirubrobacter ginsenosidimutans</name>
    <dbReference type="NCBI Taxonomy" id="490573"/>
    <lineage>
        <taxon>Bacteria</taxon>
        <taxon>Bacillati</taxon>
        <taxon>Actinomycetota</taxon>
        <taxon>Thermoleophilia</taxon>
        <taxon>Solirubrobacterales</taxon>
        <taxon>Solirubrobacteraceae</taxon>
        <taxon>Solirubrobacter</taxon>
    </lineage>
</organism>
<dbReference type="PROSITE" id="PS50885">
    <property type="entry name" value="HAMP"/>
    <property type="match status" value="1"/>
</dbReference>
<evidence type="ECO:0000256" key="6">
    <source>
        <dbReference type="ARBA" id="ARBA00022692"/>
    </source>
</evidence>
<keyword evidence="8 11" id="KW-1133">Transmembrane helix</keyword>
<dbReference type="RefSeq" id="WP_270040897.1">
    <property type="nucleotide sequence ID" value="NZ_JAPDOD010000013.1"/>
</dbReference>
<keyword evidence="15" id="KW-1185">Reference proteome</keyword>
<comment type="caution">
    <text evidence="14">The sequence shown here is derived from an EMBL/GenBank/DDBJ whole genome shotgun (WGS) entry which is preliminary data.</text>
</comment>
<keyword evidence="7 14" id="KW-0418">Kinase</keyword>
<dbReference type="SMART" id="SM00387">
    <property type="entry name" value="HATPase_c"/>
    <property type="match status" value="1"/>
</dbReference>
<feature type="transmembrane region" description="Helical" evidence="11">
    <location>
        <begin position="177"/>
        <end position="197"/>
    </location>
</feature>
<evidence type="ECO:0000259" key="13">
    <source>
        <dbReference type="PROSITE" id="PS50885"/>
    </source>
</evidence>
<dbReference type="SMART" id="SM00304">
    <property type="entry name" value="HAMP"/>
    <property type="match status" value="1"/>
</dbReference>
<dbReference type="InterPro" id="IPR036890">
    <property type="entry name" value="HATPase_C_sf"/>
</dbReference>
<dbReference type="CDD" id="cd00082">
    <property type="entry name" value="HisKA"/>
    <property type="match status" value="1"/>
</dbReference>
<dbReference type="GO" id="GO:0000155">
    <property type="term" value="F:phosphorelay sensor kinase activity"/>
    <property type="evidence" value="ECO:0007669"/>
    <property type="project" value="InterPro"/>
</dbReference>
<evidence type="ECO:0000313" key="14">
    <source>
        <dbReference type="EMBL" id="MDA0161682.1"/>
    </source>
</evidence>
<comment type="catalytic activity">
    <reaction evidence="1">
        <text>ATP + protein L-histidine = ADP + protein N-phospho-L-histidine.</text>
        <dbReference type="EC" id="2.7.13.3"/>
    </reaction>
</comment>
<keyword evidence="4" id="KW-0597">Phosphoprotein</keyword>
<feature type="domain" description="Histidine kinase" evidence="12">
    <location>
        <begin position="259"/>
        <end position="472"/>
    </location>
</feature>
<name>A0A9X3MSP2_9ACTN</name>
<evidence type="ECO:0000256" key="1">
    <source>
        <dbReference type="ARBA" id="ARBA00000085"/>
    </source>
</evidence>
<dbReference type="SUPFAM" id="SSF55874">
    <property type="entry name" value="ATPase domain of HSP90 chaperone/DNA topoisomerase II/histidine kinase"/>
    <property type="match status" value="1"/>
</dbReference>
<dbReference type="Proteomes" id="UP001149140">
    <property type="component" value="Unassembled WGS sequence"/>
</dbReference>
<evidence type="ECO:0000256" key="7">
    <source>
        <dbReference type="ARBA" id="ARBA00022777"/>
    </source>
</evidence>
<dbReference type="InterPro" id="IPR050428">
    <property type="entry name" value="TCS_sensor_his_kinase"/>
</dbReference>
<dbReference type="GO" id="GO:0005886">
    <property type="term" value="C:plasma membrane"/>
    <property type="evidence" value="ECO:0007669"/>
    <property type="project" value="UniProtKB-SubCell"/>
</dbReference>
<keyword evidence="6 11" id="KW-0812">Transmembrane</keyword>
<dbReference type="AlphaFoldDB" id="A0A9X3MSP2"/>
<comment type="subcellular location">
    <subcellularLocation>
        <location evidence="2">Cell membrane</location>
    </subcellularLocation>
</comment>
<evidence type="ECO:0000256" key="8">
    <source>
        <dbReference type="ARBA" id="ARBA00022989"/>
    </source>
</evidence>
<dbReference type="PRINTS" id="PR00344">
    <property type="entry name" value="BCTRLSENSOR"/>
</dbReference>
<dbReference type="EMBL" id="JAPDOD010000013">
    <property type="protein sequence ID" value="MDA0161682.1"/>
    <property type="molecule type" value="Genomic_DNA"/>
</dbReference>
<dbReference type="CDD" id="cd06225">
    <property type="entry name" value="HAMP"/>
    <property type="match status" value="1"/>
</dbReference>
<dbReference type="Gene3D" id="6.10.340.10">
    <property type="match status" value="1"/>
</dbReference>
<dbReference type="Pfam" id="PF00672">
    <property type="entry name" value="HAMP"/>
    <property type="match status" value="1"/>
</dbReference>
<dbReference type="Pfam" id="PF00512">
    <property type="entry name" value="HisKA"/>
    <property type="match status" value="1"/>
</dbReference>
<dbReference type="InterPro" id="IPR003661">
    <property type="entry name" value="HisK_dim/P_dom"/>
</dbReference>
<dbReference type="SUPFAM" id="SSF47384">
    <property type="entry name" value="Homodimeric domain of signal transducing histidine kinase"/>
    <property type="match status" value="1"/>
</dbReference>
<evidence type="ECO:0000256" key="4">
    <source>
        <dbReference type="ARBA" id="ARBA00022553"/>
    </source>
</evidence>
<evidence type="ECO:0000256" key="2">
    <source>
        <dbReference type="ARBA" id="ARBA00004236"/>
    </source>
</evidence>